<feature type="region of interest" description="Disordered" evidence="1">
    <location>
        <begin position="1581"/>
        <end position="1604"/>
    </location>
</feature>
<keyword evidence="6" id="KW-1185">Reference proteome</keyword>
<feature type="domain" description="DUF11" evidence="3">
    <location>
        <begin position="1490"/>
        <end position="1591"/>
    </location>
</feature>
<evidence type="ECO:0000313" key="6">
    <source>
        <dbReference type="Proteomes" id="UP000184287"/>
    </source>
</evidence>
<dbReference type="Gene3D" id="2.60.120.200">
    <property type="match status" value="1"/>
</dbReference>
<evidence type="ECO:0000259" key="4">
    <source>
        <dbReference type="Pfam" id="PF19081"/>
    </source>
</evidence>
<organism evidence="5 6">
    <name type="scientific">Pedobacter caeni</name>
    <dbReference type="NCBI Taxonomy" id="288992"/>
    <lineage>
        <taxon>Bacteria</taxon>
        <taxon>Pseudomonadati</taxon>
        <taxon>Bacteroidota</taxon>
        <taxon>Sphingobacteriia</taxon>
        <taxon>Sphingobacteriales</taxon>
        <taxon>Sphingobacteriaceae</taxon>
        <taxon>Pedobacter</taxon>
    </lineage>
</organism>
<feature type="non-terminal residue" evidence="5">
    <location>
        <position position="1678"/>
    </location>
</feature>
<evidence type="ECO:0000256" key="1">
    <source>
        <dbReference type="SAM" id="MobiDB-lite"/>
    </source>
</evidence>
<dbReference type="InterPro" id="IPR051172">
    <property type="entry name" value="Chlamydia_OmcB"/>
</dbReference>
<feature type="chain" id="PRO_5012861356" evidence="2">
    <location>
        <begin position="28"/>
        <end position="1678"/>
    </location>
</feature>
<accession>A0A1M5Q1C8</accession>
<dbReference type="EMBL" id="FQUQ01000014">
    <property type="protein sequence ID" value="SHH07935.1"/>
    <property type="molecule type" value="Genomic_DNA"/>
</dbReference>
<dbReference type="Proteomes" id="UP000184287">
    <property type="component" value="Unassembled WGS sequence"/>
</dbReference>
<dbReference type="InterPro" id="IPR044023">
    <property type="entry name" value="Ig_7"/>
</dbReference>
<dbReference type="PANTHER" id="PTHR34819:SF3">
    <property type="entry name" value="CELL SURFACE PROTEIN"/>
    <property type="match status" value="1"/>
</dbReference>
<evidence type="ECO:0000313" key="5">
    <source>
        <dbReference type="EMBL" id="SHH07935.1"/>
    </source>
</evidence>
<dbReference type="GO" id="GO:0005975">
    <property type="term" value="P:carbohydrate metabolic process"/>
    <property type="evidence" value="ECO:0007669"/>
    <property type="project" value="UniProtKB-ARBA"/>
</dbReference>
<feature type="signal peptide" evidence="2">
    <location>
        <begin position="1"/>
        <end position="27"/>
    </location>
</feature>
<dbReference type="Pfam" id="PF19081">
    <property type="entry name" value="Ig_7"/>
    <property type="match status" value="1"/>
</dbReference>
<evidence type="ECO:0000259" key="3">
    <source>
        <dbReference type="Pfam" id="PF01345"/>
    </source>
</evidence>
<keyword evidence="2" id="KW-0732">Signal</keyword>
<feature type="domain" description="Ig-like" evidence="4">
    <location>
        <begin position="594"/>
        <end position="670"/>
    </location>
</feature>
<sequence>MVNALPISQWKLLMCLLLFGLFGNRAAAQFTITENFKGSSAGSNIILGGDPNGNQATLTSGGVDPVNNGWLRLTSDGTNQRGFAYINSPFPSTLGIFVDFEFKTWRTRADSFGGADGIGVFLFDAAANFALGGYGGALGYAPGSAGAGLAGGYVGIGLDEFGNFSSNGNGNLTGPGQTANSVVLRGPTTTNNTSSVSGGIRPSNEYLTGVQTQSSTTSNTNSLDYYVNGQTTRPTDAQFYRRVQIEILPVAGNYQVTVRWATTPNGPFTDLLTRTLTSPPPANLKLGFAASTGGGFNFHEIRNLLITTPGGVRTDKTVDKANALVNDQVTYTVNAYNSTTAAITNLKFADTLKNGNNVIIPSSDFTINSITFNNNGNTGNIAAGYVSGTPKTTGLTNPFNTTLNMAANGKATFTVVGTLNVVPAGGVITNTSAVDPALTGITDQDLTNNRFTVSTNVLSPNVDLKIDKSVDNTCEDPVNGNNYTITVTNVGSTASAALRTISVSDIIPAGMVLNGTPTAPGWIYNGISTAPTFTRVGSLASGFSFPTITLNLKRSGTPAAGASFDNTATVTYQGAPPEANTSNNRVTTTVYVKPNPPVTAPVSYCLGATATALTATGTNLKWYTVAVGGMGSSTAPVPVTTTAGSTTYYVSQSNGTCESTLTPITVTVQPALTNNTVTASQTICIGTTATALAGSLPTGGSGTFIYLWEQSTDGGAIWTTATGTSNAQNYSPGAPTVTTQYRRTVTSGACSTTSTVVSITVQPAITGNTITGPSILSICVTGDPGLITGAAPAGGSGTATYQWQISTDGTTFSNIAAATGISYDPPGPVTVNTWYRRLVQSGACTVASISNLVKFTVYPALTPGSIGANQVFCQTGTPAVLNELTAATGGDAIYAYQWESSTTSATTGFTPISGATQNTYTASAAITQTTYYRRVVSSVGSSCGAQTSNVITVTVNPVITGNTLTIAGASAFCITGDPGNITGATLSGGSGTYTYTWEQSINGGTNWTALPTVTANLDPAVITTTTLYRRTVSSGTCTSTSAPIMVTIYSAPTVAAAGPDQSKCNTSAFTMAANAATSGTGVWAVVSGTAVIANTASPTTGVTLAAGQTATLSWTISNGNCAVSTDQVTITNFALPTTANAGTNATQYNSGVFTLNGNLPASGTGVWTVKPGSTATIANPADRNTTVTIAANTSATLIWTISNGNCGVSSAEVTVTYTRSADLKVVKSIVTPGPFTAGQPIVYRIVATNDGPTDAQGIKILDNVPVEMVVSTINASAGGAASIGQNTSAGNSINVTADIAAGAGNTVTIDVNGTIAANYAGTLTNTATVTSPNVPDPDGATSTVTNPVERKPVLVVDKQGPSNVIAGDAITYKIIVKNTSNSDAIGTTIRDNIPAKITNVAWVVSKTGTASFVGSASNTGSNINFTGTIPAGAGNTIVIDVTGTVLPAATGNFSNVAIAIPTEPVPSVNSNTVVTNISNQSGLVMLKNGPATAQAGTAISYTLKITNNGLSDAVNASITDLVPAEIKTVSWSSATQGSATLNGTGSGTGNSVSVSGNIPTGAANAILVTINGTVDPSFSGNISNTATADPSEVGSPSSSSTVTTQVGRTPVVTIAKTGPATLTAGQNISYTIEVSNTSVADAKALVITDAVPAEVTNVNWSTATAGSAGLIGTGTGTG</sequence>
<dbReference type="STRING" id="288992.SAMN04488522_1141"/>
<protein>
    <submittedName>
        <fullName evidence="5">Conserved repeat domain-containing protein</fullName>
    </submittedName>
</protein>
<dbReference type="SUPFAM" id="SSF49899">
    <property type="entry name" value="Concanavalin A-like lectins/glucanases"/>
    <property type="match status" value="1"/>
</dbReference>
<dbReference type="GO" id="GO:0004553">
    <property type="term" value="F:hydrolase activity, hydrolyzing O-glycosyl compounds"/>
    <property type="evidence" value="ECO:0007669"/>
    <property type="project" value="UniProtKB-ARBA"/>
</dbReference>
<dbReference type="Gene3D" id="2.60.40.2700">
    <property type="match status" value="1"/>
</dbReference>
<evidence type="ECO:0000256" key="2">
    <source>
        <dbReference type="SAM" id="SignalP"/>
    </source>
</evidence>
<dbReference type="InterPro" id="IPR001434">
    <property type="entry name" value="OmcB-like_DUF11"/>
</dbReference>
<reference evidence="6" key="1">
    <citation type="submission" date="2016-11" db="EMBL/GenBank/DDBJ databases">
        <authorList>
            <person name="Varghese N."/>
            <person name="Submissions S."/>
        </authorList>
    </citation>
    <scope>NUCLEOTIDE SEQUENCE [LARGE SCALE GENOMIC DNA]</scope>
    <source>
        <strain evidence="6">DSM 16990</strain>
    </source>
</reference>
<dbReference type="Pfam" id="PF01345">
    <property type="entry name" value="DUF11"/>
    <property type="match status" value="5"/>
</dbReference>
<name>A0A1M5Q1C8_9SPHI</name>
<gene>
    <name evidence="5" type="ORF">SAMN04488522_1141</name>
</gene>
<feature type="domain" description="DUF11" evidence="3">
    <location>
        <begin position="1357"/>
        <end position="1473"/>
    </location>
</feature>
<feature type="domain" description="DUF11" evidence="3">
    <location>
        <begin position="1614"/>
        <end position="1667"/>
    </location>
</feature>
<dbReference type="RefSeq" id="WP_234994642.1">
    <property type="nucleotide sequence ID" value="NZ_FQUQ01000014.1"/>
</dbReference>
<feature type="domain" description="DUF11" evidence="3">
    <location>
        <begin position="463"/>
        <end position="590"/>
    </location>
</feature>
<feature type="compositionally biased region" description="Low complexity" evidence="1">
    <location>
        <begin position="1591"/>
        <end position="1604"/>
    </location>
</feature>
<dbReference type="InterPro" id="IPR013320">
    <property type="entry name" value="ConA-like_dom_sf"/>
</dbReference>
<dbReference type="NCBIfam" id="TIGR01451">
    <property type="entry name" value="B_ant_repeat"/>
    <property type="match status" value="5"/>
</dbReference>
<dbReference type="PANTHER" id="PTHR34819">
    <property type="entry name" value="LARGE CYSTEINE-RICH PERIPLASMIC PROTEIN OMCB"/>
    <property type="match status" value="1"/>
</dbReference>
<proteinExistence type="predicted"/>
<dbReference type="InterPro" id="IPR047589">
    <property type="entry name" value="DUF11_rpt"/>
</dbReference>
<feature type="domain" description="DUF11" evidence="3">
    <location>
        <begin position="1222"/>
        <end position="1339"/>
    </location>
</feature>